<protein>
    <submittedName>
        <fullName evidence="13">NOL1/NOP2/Sun family protein</fullName>
    </submittedName>
</protein>
<comment type="similarity">
    <text evidence="2 10">Belongs to the class I-like SAM-binding methyltransferase superfamily. RsmB/NOP family.</text>
</comment>
<dbReference type="Pfam" id="PF25378">
    <property type="entry name" value="PUA_NSUN2"/>
    <property type="match status" value="1"/>
</dbReference>
<feature type="compositionally biased region" description="Basic and acidic residues" evidence="11">
    <location>
        <begin position="716"/>
        <end position="728"/>
    </location>
</feature>
<feature type="active site" description="Nucleophile" evidence="10">
    <location>
        <position position="349"/>
    </location>
</feature>
<evidence type="ECO:0000256" key="2">
    <source>
        <dbReference type="ARBA" id="ARBA00007494"/>
    </source>
</evidence>
<dbReference type="InterPro" id="IPR023270">
    <property type="entry name" value="RCMT_NCL1"/>
</dbReference>
<dbReference type="GO" id="GO:0000049">
    <property type="term" value="F:tRNA binding"/>
    <property type="evidence" value="ECO:0007669"/>
    <property type="project" value="UniProtKB-KW"/>
</dbReference>
<evidence type="ECO:0000313" key="13">
    <source>
        <dbReference type="EMBL" id="KYQ94248.1"/>
    </source>
</evidence>
<evidence type="ECO:0000256" key="4">
    <source>
        <dbReference type="ARBA" id="ARBA00022603"/>
    </source>
</evidence>
<feature type="binding site" evidence="10">
    <location>
        <position position="296"/>
    </location>
    <ligand>
        <name>S-adenosyl-L-methionine</name>
        <dbReference type="ChEBI" id="CHEBI:59789"/>
    </ligand>
</feature>
<sequence>MGGKRKTKSFKKKPDVWDPTKSKKYKNGVGQAVDVSSNPSNVGFTEWVLESEIFNNYYRPIGICKDEEEFQEMLKVMRKPLPTTFRINTSLGPIKDVVMQQLNELISDVSQIDQSILQATDPEEQKKLNEEEFEMAKPIPWYPNEMAWKTSIPRRLFRKVPSLQKFKSFLINHNEQGYITRQEAVSMIPPLFLDVESHHNVLDLCAAPGSKTTQIIEELHLKETSRNSNHYSVPTGCVLANDVDAKRCYLLVHNTRRLGSIAVGITNHEAQNYPIPFVTNENGERAPQFFDRILADVPCTGDGTARKNPDIWKAWKESSGQSLHILQVKIATRACHLLKVGGRMVYSTCSINPVENENVIAEVLLKSQGSMRLVDVSSQYPQLIRKPGLKTFPNCPYTEEQYNELHLERVMRVHPHFQDTGGFFIAVLEKVSDLPNQLAKRIEKPESKNTPPTTTTTTTTTTSTQEQKPTENTTIVNSETSTTATTDKKEPLYHNERKLNENDRRLGGNEEPFNLLGEEIKKEVGYAKEFYGLSDSFPYDQLLCRSEKSKKIYLVSKSLLKMIENDQESRKIKLINAGIKIFQKHEGNASPCSFRIAQESVAIIEPYCTKRIVHISHDELVMFLQQEPLFHQLPQSTQSQLAPIEQGCIIFKIDSEKPSLSKGMVFAGWRGKSSAHLLVSLQEIAALKGIFKIPTQEKKPNTTTTTTTTTTPSTNDEMKTDETPKTSE</sequence>
<gene>
    <name evidence="13" type="ORF">DLAC_04543</name>
</gene>
<evidence type="ECO:0000313" key="14">
    <source>
        <dbReference type="Proteomes" id="UP000076078"/>
    </source>
</evidence>
<feature type="region of interest" description="Disordered" evidence="11">
    <location>
        <begin position="1"/>
        <end position="23"/>
    </location>
</feature>
<keyword evidence="9" id="KW-0539">Nucleus</keyword>
<organism evidence="13 14">
    <name type="scientific">Tieghemostelium lacteum</name>
    <name type="common">Slime mold</name>
    <name type="synonym">Dictyostelium lacteum</name>
    <dbReference type="NCBI Taxonomy" id="361077"/>
    <lineage>
        <taxon>Eukaryota</taxon>
        <taxon>Amoebozoa</taxon>
        <taxon>Evosea</taxon>
        <taxon>Eumycetozoa</taxon>
        <taxon>Dictyostelia</taxon>
        <taxon>Dictyosteliales</taxon>
        <taxon>Raperosteliaceae</taxon>
        <taxon>Tieghemostelium</taxon>
    </lineage>
</organism>
<dbReference type="InterPro" id="IPR049560">
    <property type="entry name" value="MeTrfase_RsmB-F_NOP2_cat"/>
</dbReference>
<evidence type="ECO:0000256" key="10">
    <source>
        <dbReference type="PROSITE-ProRule" id="PRU01023"/>
    </source>
</evidence>
<feature type="compositionally biased region" description="Basic and acidic residues" evidence="11">
    <location>
        <begin position="12"/>
        <end position="21"/>
    </location>
</feature>
<dbReference type="PRINTS" id="PR02008">
    <property type="entry name" value="RCMTFAMILY"/>
</dbReference>
<comment type="caution">
    <text evidence="13">The sequence shown here is derived from an EMBL/GenBank/DDBJ whole genome shotgun (WGS) entry which is preliminary data.</text>
</comment>
<dbReference type="InParanoid" id="A0A151ZJS2"/>
<keyword evidence="8 10" id="KW-0694">RNA-binding</keyword>
<dbReference type="FunCoup" id="A0A151ZJS2">
    <property type="interactions" value="1289"/>
</dbReference>
<dbReference type="Gene3D" id="3.40.50.150">
    <property type="entry name" value="Vaccinia Virus protein VP39"/>
    <property type="match status" value="1"/>
</dbReference>
<keyword evidence="14" id="KW-1185">Reference proteome</keyword>
<feature type="region of interest" description="Disordered" evidence="11">
    <location>
        <begin position="696"/>
        <end position="728"/>
    </location>
</feature>
<feature type="compositionally biased region" description="Low complexity" evidence="11">
    <location>
        <begin position="702"/>
        <end position="711"/>
    </location>
</feature>
<evidence type="ECO:0000259" key="12">
    <source>
        <dbReference type="PROSITE" id="PS51686"/>
    </source>
</evidence>
<dbReference type="GO" id="GO:0016428">
    <property type="term" value="F:tRNA (cytidine-5-)-methyltransferase activity"/>
    <property type="evidence" value="ECO:0007669"/>
    <property type="project" value="InterPro"/>
</dbReference>
<dbReference type="OMA" id="QLFTEYV"/>
<evidence type="ECO:0000256" key="5">
    <source>
        <dbReference type="ARBA" id="ARBA00022679"/>
    </source>
</evidence>
<dbReference type="InterPro" id="IPR018314">
    <property type="entry name" value="RsmB/NOL1/NOP2-like_CS"/>
</dbReference>
<evidence type="ECO:0000256" key="7">
    <source>
        <dbReference type="ARBA" id="ARBA00022694"/>
    </source>
</evidence>
<dbReference type="SUPFAM" id="SSF53335">
    <property type="entry name" value="S-adenosyl-L-methionine-dependent methyltransferases"/>
    <property type="match status" value="1"/>
</dbReference>
<evidence type="ECO:0000256" key="8">
    <source>
        <dbReference type="ARBA" id="ARBA00022884"/>
    </source>
</evidence>
<keyword evidence="5 10" id="KW-0808">Transferase</keyword>
<dbReference type="STRING" id="361077.A0A151ZJS2"/>
<dbReference type="InterPro" id="IPR001678">
    <property type="entry name" value="MeTrfase_RsmB-F_NOP2_dom"/>
</dbReference>
<dbReference type="Proteomes" id="UP000076078">
    <property type="component" value="Unassembled WGS sequence"/>
</dbReference>
<dbReference type="Pfam" id="PF01189">
    <property type="entry name" value="Methyltr_RsmB-F"/>
    <property type="match status" value="1"/>
</dbReference>
<dbReference type="InterPro" id="IPR023267">
    <property type="entry name" value="RCMT"/>
</dbReference>
<dbReference type="PROSITE" id="PS51686">
    <property type="entry name" value="SAM_MT_RSMB_NOP"/>
    <property type="match status" value="1"/>
</dbReference>
<dbReference type="PROSITE" id="PS01153">
    <property type="entry name" value="NOL1_NOP2_SUN"/>
    <property type="match status" value="1"/>
</dbReference>
<comment type="caution">
    <text evidence="10">Lacks conserved residue(s) required for the propagation of feature annotation.</text>
</comment>
<keyword evidence="4 10" id="KW-0489">Methyltransferase</keyword>
<keyword evidence="3" id="KW-0820">tRNA-binding</keyword>
<name>A0A151ZJS2_TIELA</name>
<feature type="compositionally biased region" description="Basic residues" evidence="11">
    <location>
        <begin position="1"/>
        <end position="11"/>
    </location>
</feature>
<dbReference type="PANTHER" id="PTHR22808">
    <property type="entry name" value="NCL1 YEAST -RELATED NOL1/NOP2/FMU SUN DOMAIN-CONTAINING"/>
    <property type="match status" value="1"/>
</dbReference>
<reference evidence="13 14" key="1">
    <citation type="submission" date="2015-12" db="EMBL/GenBank/DDBJ databases">
        <title>Dictyostelia acquired genes for synthesis and detection of signals that induce cell-type specialization by lateral gene transfer from prokaryotes.</title>
        <authorList>
            <person name="Gloeckner G."/>
            <person name="Schaap P."/>
        </authorList>
    </citation>
    <scope>NUCLEOTIDE SEQUENCE [LARGE SCALE GENOMIC DNA]</scope>
    <source>
        <strain evidence="13 14">TK</strain>
    </source>
</reference>
<feature type="domain" description="SAM-dependent MTase RsmB/NOP-type" evidence="12">
    <location>
        <begin position="73"/>
        <end position="431"/>
    </location>
</feature>
<evidence type="ECO:0000256" key="3">
    <source>
        <dbReference type="ARBA" id="ARBA00022555"/>
    </source>
</evidence>
<feature type="binding site" evidence="10">
    <location>
        <begin position="205"/>
        <end position="211"/>
    </location>
    <ligand>
        <name>S-adenosyl-L-methionine</name>
        <dbReference type="ChEBI" id="CHEBI:59789"/>
    </ligand>
</feature>
<dbReference type="InterPro" id="IPR029063">
    <property type="entry name" value="SAM-dependent_MTases_sf"/>
</dbReference>
<evidence type="ECO:0000256" key="6">
    <source>
        <dbReference type="ARBA" id="ARBA00022691"/>
    </source>
</evidence>
<accession>A0A151ZJS2</accession>
<proteinExistence type="inferred from homology"/>
<dbReference type="PRINTS" id="PR02011">
    <property type="entry name" value="RCMTNCL1"/>
</dbReference>
<dbReference type="OrthoDB" id="6093671at2759"/>
<feature type="compositionally biased region" description="Polar residues" evidence="11">
    <location>
        <begin position="472"/>
        <end position="485"/>
    </location>
</feature>
<dbReference type="GO" id="GO:0005634">
    <property type="term" value="C:nucleus"/>
    <property type="evidence" value="ECO:0007669"/>
    <property type="project" value="UniProtKB-SubCell"/>
</dbReference>
<dbReference type="GO" id="GO:0030488">
    <property type="term" value="P:tRNA methylation"/>
    <property type="evidence" value="ECO:0007669"/>
    <property type="project" value="TreeGrafter"/>
</dbReference>
<evidence type="ECO:0000256" key="1">
    <source>
        <dbReference type="ARBA" id="ARBA00004123"/>
    </source>
</evidence>
<dbReference type="EMBL" id="LODT01000022">
    <property type="protein sequence ID" value="KYQ94248.1"/>
    <property type="molecule type" value="Genomic_DNA"/>
</dbReference>
<dbReference type="InterPro" id="IPR057286">
    <property type="entry name" value="PUA_NSUN2"/>
</dbReference>
<dbReference type="AlphaFoldDB" id="A0A151ZJS2"/>
<evidence type="ECO:0000256" key="9">
    <source>
        <dbReference type="ARBA" id="ARBA00023242"/>
    </source>
</evidence>
<dbReference type="GO" id="GO:0005737">
    <property type="term" value="C:cytoplasm"/>
    <property type="evidence" value="ECO:0007669"/>
    <property type="project" value="TreeGrafter"/>
</dbReference>
<feature type="region of interest" description="Disordered" evidence="11">
    <location>
        <begin position="441"/>
        <end position="510"/>
    </location>
</feature>
<dbReference type="PANTHER" id="PTHR22808:SF1">
    <property type="entry name" value="RNA CYTOSINE-C(5)-METHYLTRANSFERASE NSUN2-RELATED"/>
    <property type="match status" value="1"/>
</dbReference>
<keyword evidence="7" id="KW-0819">tRNA processing</keyword>
<dbReference type="FunFam" id="3.40.50.150:FF:000271">
    <property type="entry name" value="NOL1/NOP2/Sun family protein"/>
    <property type="match status" value="1"/>
</dbReference>
<dbReference type="InterPro" id="IPR057285">
    <property type="entry name" value="Pre-PUA_NSUN2"/>
</dbReference>
<comment type="subcellular location">
    <subcellularLocation>
        <location evidence="1">Nucleus</location>
    </subcellularLocation>
</comment>
<feature type="binding site" evidence="10">
    <location>
        <position position="242"/>
    </location>
    <ligand>
        <name>S-adenosyl-L-methionine</name>
        <dbReference type="ChEBI" id="CHEBI:59789"/>
    </ligand>
</feature>
<feature type="compositionally biased region" description="Basic and acidic residues" evidence="11">
    <location>
        <begin position="486"/>
        <end position="508"/>
    </location>
</feature>
<feature type="compositionally biased region" description="Low complexity" evidence="11">
    <location>
        <begin position="448"/>
        <end position="471"/>
    </location>
</feature>
<dbReference type="Pfam" id="PF25376">
    <property type="entry name" value="Pre-PUA_NSUN2"/>
    <property type="match status" value="1"/>
</dbReference>
<keyword evidence="6 10" id="KW-0949">S-adenosyl-L-methionine</keyword>
<evidence type="ECO:0000256" key="11">
    <source>
        <dbReference type="SAM" id="MobiDB-lite"/>
    </source>
</evidence>